<evidence type="ECO:0000256" key="4">
    <source>
        <dbReference type="ARBA" id="ARBA00022729"/>
    </source>
</evidence>
<sequence length="308" mass="34217">MNVPTHVHEGKNGYLFLGGGRHSVFDLFTGKTGPSRASRETFYDNLSRRAALCAARGIDFRMVIFPEKCRALRKHLVMGDEIESVFLRDYASGDGSDSRIVYPIDLLDGEDRCFTKTDTHYSSAGFLAIARRLAETCHPEVADAVGARLEAGMGDARPYSGDLGRACVPPRSETVPRFHPDPDIVQETNGVESGNDGLLLIQKNAAALTEKTLLIFGDSFFRLMLPYLAPLYRRIIFCRTRFFHDEILAATSPDIVFSGMAERYLSDCRPDGQRDHFLNIPLVLGKRTAPTPGFAALWQEATIRAQLI</sequence>
<evidence type="ECO:0000256" key="5">
    <source>
        <dbReference type="ARBA" id="ARBA00022764"/>
    </source>
</evidence>
<feature type="domain" description="AlgX/AlgJ SGNH hydrolase-like" evidence="7">
    <location>
        <begin position="9"/>
        <end position="199"/>
    </location>
</feature>
<evidence type="ECO:0000259" key="7">
    <source>
        <dbReference type="Pfam" id="PF16822"/>
    </source>
</evidence>
<evidence type="ECO:0000256" key="3">
    <source>
        <dbReference type="ARBA" id="ARBA00022679"/>
    </source>
</evidence>
<comment type="subcellular location">
    <subcellularLocation>
        <location evidence="1">Periplasm</location>
    </subcellularLocation>
</comment>
<dbReference type="AlphaFoldDB" id="A0A0M6XSP9"/>
<dbReference type="EMBL" id="CXPG01000020">
    <property type="protein sequence ID" value="CTQ33215.1"/>
    <property type="molecule type" value="Genomic_DNA"/>
</dbReference>
<keyword evidence="3" id="KW-0808">Transferase</keyword>
<accession>A0A0M6XSP9</accession>
<gene>
    <name evidence="8" type="ORF">JAN5088_01996</name>
</gene>
<comment type="pathway">
    <text evidence="2">Glycan biosynthesis; alginate biosynthesis.</text>
</comment>
<organism evidence="8 9">
    <name type="scientific">Jannaschia rubra</name>
    <dbReference type="NCBI Taxonomy" id="282197"/>
    <lineage>
        <taxon>Bacteria</taxon>
        <taxon>Pseudomonadati</taxon>
        <taxon>Pseudomonadota</taxon>
        <taxon>Alphaproteobacteria</taxon>
        <taxon>Rhodobacterales</taxon>
        <taxon>Roseobacteraceae</taxon>
        <taxon>Jannaschia</taxon>
    </lineage>
</organism>
<keyword evidence="9" id="KW-1185">Reference proteome</keyword>
<dbReference type="GO" id="GO:0016740">
    <property type="term" value="F:transferase activity"/>
    <property type="evidence" value="ECO:0007669"/>
    <property type="project" value="UniProtKB-KW"/>
</dbReference>
<keyword evidence="4" id="KW-0732">Signal</keyword>
<keyword evidence="5" id="KW-0574">Periplasm</keyword>
<protein>
    <recommendedName>
        <fullName evidence="7">AlgX/AlgJ SGNH hydrolase-like domain-containing protein</fullName>
    </recommendedName>
</protein>
<name>A0A0M6XSP9_9RHOB</name>
<dbReference type="RefSeq" id="WP_055682651.1">
    <property type="nucleotide sequence ID" value="NZ_CXPG01000020.1"/>
</dbReference>
<evidence type="ECO:0000313" key="9">
    <source>
        <dbReference type="Proteomes" id="UP000048908"/>
    </source>
</evidence>
<dbReference type="GO" id="GO:0042121">
    <property type="term" value="P:alginic acid biosynthetic process"/>
    <property type="evidence" value="ECO:0007669"/>
    <property type="project" value="UniProtKB-UniPathway"/>
</dbReference>
<dbReference type="Proteomes" id="UP000048908">
    <property type="component" value="Unassembled WGS sequence"/>
</dbReference>
<reference evidence="8 9" key="1">
    <citation type="submission" date="2015-07" db="EMBL/GenBank/DDBJ databases">
        <authorList>
            <person name="Noorani M."/>
        </authorList>
    </citation>
    <scope>NUCLEOTIDE SEQUENCE [LARGE SCALE GENOMIC DNA]</scope>
    <source>
        <strain evidence="8 9">CECT 5088</strain>
    </source>
</reference>
<evidence type="ECO:0000256" key="1">
    <source>
        <dbReference type="ARBA" id="ARBA00004418"/>
    </source>
</evidence>
<evidence type="ECO:0000256" key="6">
    <source>
        <dbReference type="ARBA" id="ARBA00022841"/>
    </source>
</evidence>
<dbReference type="OrthoDB" id="4169204at2"/>
<proteinExistence type="predicted"/>
<evidence type="ECO:0000256" key="2">
    <source>
        <dbReference type="ARBA" id="ARBA00005182"/>
    </source>
</evidence>
<dbReference type="InterPro" id="IPR031811">
    <property type="entry name" value="ALGX/ALGJ_SGNH-like"/>
</dbReference>
<dbReference type="UniPathway" id="UPA00286"/>
<dbReference type="STRING" id="282197.SAMN04488517_10244"/>
<dbReference type="GO" id="GO:0042597">
    <property type="term" value="C:periplasmic space"/>
    <property type="evidence" value="ECO:0007669"/>
    <property type="project" value="UniProtKB-SubCell"/>
</dbReference>
<evidence type="ECO:0000313" key="8">
    <source>
        <dbReference type="EMBL" id="CTQ33215.1"/>
    </source>
</evidence>
<dbReference type="Pfam" id="PF16822">
    <property type="entry name" value="ALGX"/>
    <property type="match status" value="1"/>
</dbReference>
<keyword evidence="6" id="KW-0016">Alginate biosynthesis</keyword>